<name>A0AAV7WG18_PLEWA</name>
<keyword evidence="1" id="KW-1133">Transmembrane helix</keyword>
<evidence type="ECO:0000313" key="3">
    <source>
        <dbReference type="Proteomes" id="UP001066276"/>
    </source>
</evidence>
<dbReference type="InterPro" id="IPR039689">
    <property type="entry name" value="CD72"/>
</dbReference>
<dbReference type="GO" id="GO:0004888">
    <property type="term" value="F:transmembrane signaling receptor activity"/>
    <property type="evidence" value="ECO:0007669"/>
    <property type="project" value="InterPro"/>
</dbReference>
<keyword evidence="1" id="KW-0472">Membrane</keyword>
<evidence type="ECO:0000256" key="1">
    <source>
        <dbReference type="SAM" id="Phobius"/>
    </source>
</evidence>
<comment type="caution">
    <text evidence="2">The sequence shown here is derived from an EMBL/GenBank/DDBJ whole genome shotgun (WGS) entry which is preliminary data.</text>
</comment>
<sequence length="118" mass="12975">MAGACTYASLRFVKAPPKTPGSDPTGSSSVCVEDGQLMYENIKSTRGAAEEVYREEARRPDTQVWTVQPLWKKHKVHILLVICLILLASCIGIGSQCRGISIEVLVYDAMCFEAKLDL</sequence>
<dbReference type="PANTHER" id="PTHR15028">
    <property type="entry name" value="CD72-RELATED"/>
    <property type="match status" value="1"/>
</dbReference>
<organism evidence="2 3">
    <name type="scientific">Pleurodeles waltl</name>
    <name type="common">Iberian ribbed newt</name>
    <dbReference type="NCBI Taxonomy" id="8319"/>
    <lineage>
        <taxon>Eukaryota</taxon>
        <taxon>Metazoa</taxon>
        <taxon>Chordata</taxon>
        <taxon>Craniata</taxon>
        <taxon>Vertebrata</taxon>
        <taxon>Euteleostomi</taxon>
        <taxon>Amphibia</taxon>
        <taxon>Batrachia</taxon>
        <taxon>Caudata</taxon>
        <taxon>Salamandroidea</taxon>
        <taxon>Salamandridae</taxon>
        <taxon>Pleurodelinae</taxon>
        <taxon>Pleurodeles</taxon>
    </lineage>
</organism>
<accession>A0AAV7WG18</accession>
<dbReference type="GO" id="GO:0005886">
    <property type="term" value="C:plasma membrane"/>
    <property type="evidence" value="ECO:0007669"/>
    <property type="project" value="InterPro"/>
</dbReference>
<dbReference type="AlphaFoldDB" id="A0AAV7WG18"/>
<evidence type="ECO:0000313" key="2">
    <source>
        <dbReference type="EMBL" id="KAJ1211517.1"/>
    </source>
</evidence>
<proteinExistence type="predicted"/>
<gene>
    <name evidence="2" type="ORF">NDU88_006875</name>
</gene>
<feature type="transmembrane region" description="Helical" evidence="1">
    <location>
        <begin position="76"/>
        <end position="94"/>
    </location>
</feature>
<dbReference type="Proteomes" id="UP001066276">
    <property type="component" value="Chromosome 1_2"/>
</dbReference>
<dbReference type="PANTHER" id="PTHR15028:SF6">
    <property type="entry name" value="B-CELL DIFFERENTIATION ANTIGEN CD72"/>
    <property type="match status" value="1"/>
</dbReference>
<protein>
    <submittedName>
        <fullName evidence="2">Uncharacterized protein</fullName>
    </submittedName>
</protein>
<keyword evidence="3" id="KW-1185">Reference proteome</keyword>
<keyword evidence="1" id="KW-0812">Transmembrane</keyword>
<dbReference type="EMBL" id="JANPWB010000002">
    <property type="protein sequence ID" value="KAJ1211517.1"/>
    <property type="molecule type" value="Genomic_DNA"/>
</dbReference>
<reference evidence="2" key="1">
    <citation type="journal article" date="2022" name="bioRxiv">
        <title>Sequencing and chromosome-scale assembly of the giantPleurodeles waltlgenome.</title>
        <authorList>
            <person name="Brown T."/>
            <person name="Elewa A."/>
            <person name="Iarovenko S."/>
            <person name="Subramanian E."/>
            <person name="Araus A.J."/>
            <person name="Petzold A."/>
            <person name="Susuki M."/>
            <person name="Suzuki K.-i.T."/>
            <person name="Hayashi T."/>
            <person name="Toyoda A."/>
            <person name="Oliveira C."/>
            <person name="Osipova E."/>
            <person name="Leigh N.D."/>
            <person name="Simon A."/>
            <person name="Yun M.H."/>
        </authorList>
    </citation>
    <scope>NUCLEOTIDE SEQUENCE</scope>
    <source>
        <strain evidence="2">20211129_DDA</strain>
        <tissue evidence="2">Liver</tissue>
    </source>
</reference>